<gene>
    <name evidence="2" type="ORF">E2562_037019</name>
</gene>
<protein>
    <submittedName>
        <fullName evidence="2">Uncharacterized protein</fullName>
    </submittedName>
</protein>
<dbReference type="EMBL" id="SPHZ02000009">
    <property type="protein sequence ID" value="KAF0900925.1"/>
    <property type="molecule type" value="Genomic_DNA"/>
</dbReference>
<accession>A0A6G1CJV1</accession>
<sequence length="74" mass="8139">MRLPVTGFRARQLGRSDSFPCRVDVDSPQPPDGSATLSTGERGRHGRICTVDLAYEVLMGITFRVLQNRCISSS</sequence>
<organism evidence="2 3">
    <name type="scientific">Oryza meyeriana var. granulata</name>
    <dbReference type="NCBI Taxonomy" id="110450"/>
    <lineage>
        <taxon>Eukaryota</taxon>
        <taxon>Viridiplantae</taxon>
        <taxon>Streptophyta</taxon>
        <taxon>Embryophyta</taxon>
        <taxon>Tracheophyta</taxon>
        <taxon>Spermatophyta</taxon>
        <taxon>Magnoliopsida</taxon>
        <taxon>Liliopsida</taxon>
        <taxon>Poales</taxon>
        <taxon>Poaceae</taxon>
        <taxon>BOP clade</taxon>
        <taxon>Oryzoideae</taxon>
        <taxon>Oryzeae</taxon>
        <taxon>Oryzinae</taxon>
        <taxon>Oryza</taxon>
        <taxon>Oryza meyeriana</taxon>
    </lineage>
</organism>
<feature type="region of interest" description="Disordered" evidence="1">
    <location>
        <begin position="19"/>
        <end position="42"/>
    </location>
</feature>
<comment type="caution">
    <text evidence="2">The sequence shown here is derived from an EMBL/GenBank/DDBJ whole genome shotgun (WGS) entry which is preliminary data.</text>
</comment>
<evidence type="ECO:0000256" key="1">
    <source>
        <dbReference type="SAM" id="MobiDB-lite"/>
    </source>
</evidence>
<keyword evidence="3" id="KW-1185">Reference proteome</keyword>
<evidence type="ECO:0000313" key="3">
    <source>
        <dbReference type="Proteomes" id="UP000479710"/>
    </source>
</evidence>
<reference evidence="2 3" key="1">
    <citation type="submission" date="2019-11" db="EMBL/GenBank/DDBJ databases">
        <title>Whole genome sequence of Oryza granulata.</title>
        <authorList>
            <person name="Li W."/>
        </authorList>
    </citation>
    <scope>NUCLEOTIDE SEQUENCE [LARGE SCALE GENOMIC DNA]</scope>
    <source>
        <strain evidence="3">cv. Menghai</strain>
        <tissue evidence="2">Leaf</tissue>
    </source>
</reference>
<proteinExistence type="predicted"/>
<dbReference type="AlphaFoldDB" id="A0A6G1CJV1"/>
<name>A0A6G1CJV1_9ORYZ</name>
<dbReference type="Proteomes" id="UP000479710">
    <property type="component" value="Unassembled WGS sequence"/>
</dbReference>
<evidence type="ECO:0000313" key="2">
    <source>
        <dbReference type="EMBL" id="KAF0900925.1"/>
    </source>
</evidence>